<evidence type="ECO:0000256" key="2">
    <source>
        <dbReference type="ARBA" id="ARBA00008420"/>
    </source>
</evidence>
<dbReference type="Pfam" id="PF01202">
    <property type="entry name" value="SKI"/>
    <property type="match status" value="1"/>
</dbReference>
<dbReference type="Gene3D" id="3.40.50.300">
    <property type="entry name" value="P-loop containing nucleotide triphosphate hydrolases"/>
    <property type="match status" value="1"/>
</dbReference>
<dbReference type="PATRIC" id="fig|28092.6.peg.3197"/>
<proteinExistence type="inferred from homology"/>
<dbReference type="RefSeq" id="WP_024901808.1">
    <property type="nucleotide sequence ID" value="NZ_CADFGU010000006.1"/>
</dbReference>
<comment type="catalytic activity">
    <reaction evidence="9 10">
        <text>D-gluconate + ATP = 6-phospho-D-gluconate + ADP + H(+)</text>
        <dbReference type="Rhea" id="RHEA:19433"/>
        <dbReference type="ChEBI" id="CHEBI:15378"/>
        <dbReference type="ChEBI" id="CHEBI:18391"/>
        <dbReference type="ChEBI" id="CHEBI:30616"/>
        <dbReference type="ChEBI" id="CHEBI:58759"/>
        <dbReference type="ChEBI" id="CHEBI:456216"/>
        <dbReference type="EC" id="2.7.1.12"/>
    </reaction>
</comment>
<dbReference type="EC" id="2.7.1.12" evidence="3 10"/>
<gene>
    <name evidence="11" type="ORF">WM40_13570</name>
</gene>
<evidence type="ECO:0000256" key="7">
    <source>
        <dbReference type="ARBA" id="ARBA00022840"/>
    </source>
</evidence>
<sequence>MIIIVMGVSGSGKTSVGQMVARRLGCGFADADAFHSAANKAKMAAGTPLTDDDRWPWLDAMRAAIAENIANGETHVYACSALKQIYRDRLRNGDKDVYFVYLSGSFALLEQRLAKRANHFFDPALLKSQVDTLEVPDGAEAITIDITPPLDEIVDKVMAALPKQA</sequence>
<dbReference type="Proteomes" id="UP000033618">
    <property type="component" value="Unassembled WGS sequence"/>
</dbReference>
<dbReference type="CDD" id="cd02021">
    <property type="entry name" value="GntK"/>
    <property type="match status" value="1"/>
</dbReference>
<comment type="caution">
    <text evidence="11">The sequence shown here is derived from an EMBL/GenBank/DDBJ whole genome shotgun (WGS) entry which is preliminary data.</text>
</comment>
<dbReference type="InterPro" id="IPR027417">
    <property type="entry name" value="P-loop_NTPase"/>
</dbReference>
<dbReference type="GO" id="GO:0005524">
    <property type="term" value="F:ATP binding"/>
    <property type="evidence" value="ECO:0007669"/>
    <property type="project" value="UniProtKB-KW"/>
</dbReference>
<evidence type="ECO:0000256" key="9">
    <source>
        <dbReference type="ARBA" id="ARBA00048090"/>
    </source>
</evidence>
<dbReference type="SUPFAM" id="SSF52540">
    <property type="entry name" value="P-loop containing nucleoside triphosphate hydrolases"/>
    <property type="match status" value="1"/>
</dbReference>
<evidence type="ECO:0000256" key="5">
    <source>
        <dbReference type="ARBA" id="ARBA00022741"/>
    </source>
</evidence>
<dbReference type="InterPro" id="IPR031322">
    <property type="entry name" value="Shikimate/glucono_kinase"/>
</dbReference>
<keyword evidence="8" id="KW-0311">Gluconate utilization</keyword>
<dbReference type="NCBIfam" id="TIGR01313">
    <property type="entry name" value="therm_gnt_kin"/>
    <property type="match status" value="1"/>
</dbReference>
<keyword evidence="12" id="KW-1185">Reference proteome</keyword>
<reference evidence="11 12" key="1">
    <citation type="submission" date="2015-03" db="EMBL/GenBank/DDBJ databases">
        <title>Draft Genome Sequence of Burkholderia andropogonis type strain ICMP2807, isolated from Sorghum bicolor.</title>
        <authorList>
            <person name="Lopes-Santos L."/>
            <person name="Castro D.B."/>
            <person name="Ottoboni L.M."/>
            <person name="Park D."/>
            <person name="Weirc B.S."/>
            <person name="Destefano S.A."/>
        </authorList>
    </citation>
    <scope>NUCLEOTIDE SEQUENCE [LARGE SCALE GENOMIC DNA]</scope>
    <source>
        <strain evidence="11 12">ICMP2807</strain>
    </source>
</reference>
<evidence type="ECO:0000256" key="6">
    <source>
        <dbReference type="ARBA" id="ARBA00022777"/>
    </source>
</evidence>
<dbReference type="AlphaFoldDB" id="A0A0F5JYV4"/>
<dbReference type="PANTHER" id="PTHR43442:SF3">
    <property type="entry name" value="GLUCONOKINASE-RELATED"/>
    <property type="match status" value="1"/>
</dbReference>
<comment type="pathway">
    <text evidence="1">Carbohydrate acid metabolism.</text>
</comment>
<evidence type="ECO:0000256" key="1">
    <source>
        <dbReference type="ARBA" id="ARBA00004761"/>
    </source>
</evidence>
<protein>
    <recommendedName>
        <fullName evidence="3 10">Gluconokinase</fullName>
        <ecNumber evidence="3 10">2.7.1.12</ecNumber>
    </recommendedName>
</protein>
<keyword evidence="7 10" id="KW-0067">ATP-binding</keyword>
<evidence type="ECO:0000256" key="3">
    <source>
        <dbReference type="ARBA" id="ARBA00012054"/>
    </source>
</evidence>
<dbReference type="STRING" id="28092.WM40_13570"/>
<dbReference type="PANTHER" id="PTHR43442">
    <property type="entry name" value="GLUCONOKINASE-RELATED"/>
    <property type="match status" value="1"/>
</dbReference>
<comment type="similarity">
    <text evidence="2 10">Belongs to the gluconokinase GntK/GntV family.</text>
</comment>
<dbReference type="OrthoDB" id="9795716at2"/>
<keyword evidence="6 10" id="KW-0418">Kinase</keyword>
<dbReference type="GO" id="GO:0046316">
    <property type="term" value="F:gluconokinase activity"/>
    <property type="evidence" value="ECO:0007669"/>
    <property type="project" value="UniProtKB-EC"/>
</dbReference>
<name>A0A0F5JYV4_9BURK</name>
<evidence type="ECO:0000313" key="11">
    <source>
        <dbReference type="EMBL" id="KKB63046.1"/>
    </source>
</evidence>
<evidence type="ECO:0000256" key="4">
    <source>
        <dbReference type="ARBA" id="ARBA00022679"/>
    </source>
</evidence>
<dbReference type="InterPro" id="IPR006001">
    <property type="entry name" value="Therm_gnt_kin"/>
</dbReference>
<dbReference type="GO" id="GO:0019521">
    <property type="term" value="P:D-gluconate metabolic process"/>
    <property type="evidence" value="ECO:0007669"/>
    <property type="project" value="UniProtKB-KW"/>
</dbReference>
<dbReference type="GO" id="GO:0005737">
    <property type="term" value="C:cytoplasm"/>
    <property type="evidence" value="ECO:0007669"/>
    <property type="project" value="TreeGrafter"/>
</dbReference>
<accession>A0A0F5JYV4</accession>
<organism evidence="11 12">
    <name type="scientific">Robbsia andropogonis</name>
    <dbReference type="NCBI Taxonomy" id="28092"/>
    <lineage>
        <taxon>Bacteria</taxon>
        <taxon>Pseudomonadati</taxon>
        <taxon>Pseudomonadota</taxon>
        <taxon>Betaproteobacteria</taxon>
        <taxon>Burkholderiales</taxon>
        <taxon>Burkholderiaceae</taxon>
        <taxon>Robbsia</taxon>
    </lineage>
</organism>
<evidence type="ECO:0000256" key="8">
    <source>
        <dbReference type="ARBA" id="ARBA00023064"/>
    </source>
</evidence>
<keyword evidence="5 10" id="KW-0547">Nucleotide-binding</keyword>
<evidence type="ECO:0000313" key="12">
    <source>
        <dbReference type="Proteomes" id="UP000033618"/>
    </source>
</evidence>
<dbReference type="FunFam" id="3.40.50.300:FF:000522">
    <property type="entry name" value="Gluconokinase"/>
    <property type="match status" value="1"/>
</dbReference>
<evidence type="ECO:0000256" key="10">
    <source>
        <dbReference type="RuleBase" id="RU363066"/>
    </source>
</evidence>
<dbReference type="EMBL" id="LAQU01000013">
    <property type="protein sequence ID" value="KKB63046.1"/>
    <property type="molecule type" value="Genomic_DNA"/>
</dbReference>
<keyword evidence="4 10" id="KW-0808">Transferase</keyword>